<organism evidence="1 2">
    <name type="scientific">Paraburkholderia podalyriae</name>
    <dbReference type="NCBI Taxonomy" id="1938811"/>
    <lineage>
        <taxon>Bacteria</taxon>
        <taxon>Pseudomonadati</taxon>
        <taxon>Pseudomonadota</taxon>
        <taxon>Betaproteobacteria</taxon>
        <taxon>Burkholderiales</taxon>
        <taxon>Burkholderiaceae</taxon>
        <taxon>Paraburkholderia</taxon>
    </lineage>
</organism>
<proteinExistence type="predicted"/>
<evidence type="ECO:0000313" key="2">
    <source>
        <dbReference type="Proteomes" id="UP000736373"/>
    </source>
</evidence>
<dbReference type="EMBL" id="VZQQ01000002">
    <property type="protein sequence ID" value="MBC8745796.1"/>
    <property type="molecule type" value="Genomic_DNA"/>
</dbReference>
<gene>
    <name evidence="1" type="ORF">F6X42_03840</name>
</gene>
<name>A0ABR7PHK7_9BURK</name>
<reference evidence="1 2" key="1">
    <citation type="submission" date="2019-09" db="EMBL/GenBank/DDBJ databases">
        <title>Paraburkholderia podalyriae sp. nov., A South African Podalyria-associated rhizobium.</title>
        <authorList>
            <person name="Mavima L."/>
            <person name="Beukes C.W."/>
            <person name="Palmer M."/>
            <person name="De Meyer S.E."/>
            <person name="James E.K."/>
            <person name="Maluk M."/>
            <person name="Avontuur J.R."/>
            <person name="Chan W.Y."/>
            <person name="Venter S.N."/>
            <person name="Steenkamp E.T."/>
        </authorList>
    </citation>
    <scope>NUCLEOTIDE SEQUENCE [LARGE SCALE GENOMIC DNA]</scope>
    <source>
        <strain evidence="1 2">WC7.3b</strain>
    </source>
</reference>
<dbReference type="RefSeq" id="WP_187632922.1">
    <property type="nucleotide sequence ID" value="NZ_VZQQ01000002.1"/>
</dbReference>
<accession>A0ABR7PHK7</accession>
<comment type="caution">
    <text evidence="1">The sequence shown here is derived from an EMBL/GenBank/DDBJ whole genome shotgun (WGS) entry which is preliminary data.</text>
</comment>
<protein>
    <submittedName>
        <fullName evidence="1">Uncharacterized protein</fullName>
    </submittedName>
</protein>
<evidence type="ECO:0000313" key="1">
    <source>
        <dbReference type="EMBL" id="MBC8745796.1"/>
    </source>
</evidence>
<dbReference type="Proteomes" id="UP000736373">
    <property type="component" value="Unassembled WGS sequence"/>
</dbReference>
<keyword evidence="2" id="KW-1185">Reference proteome</keyword>
<sequence>MMDRFANPAHADHFTQNIASHANAVSLAQSGARVRSAEIPAETGACCRLQPVESPNGRLMSAADSIERLAGGAA</sequence>